<dbReference type="AlphaFoldDB" id="A0A5C5Z219"/>
<dbReference type="Proteomes" id="UP000315010">
    <property type="component" value="Unassembled WGS sequence"/>
</dbReference>
<organism evidence="1 2">
    <name type="scientific">Novipirellula herctigrandis</name>
    <dbReference type="NCBI Taxonomy" id="2527986"/>
    <lineage>
        <taxon>Bacteria</taxon>
        <taxon>Pseudomonadati</taxon>
        <taxon>Planctomycetota</taxon>
        <taxon>Planctomycetia</taxon>
        <taxon>Pirellulales</taxon>
        <taxon>Pirellulaceae</taxon>
        <taxon>Novipirellula</taxon>
    </lineage>
</organism>
<reference evidence="1 2" key="1">
    <citation type="submission" date="2019-02" db="EMBL/GenBank/DDBJ databases">
        <title>Deep-cultivation of Planctomycetes and their phenomic and genomic characterization uncovers novel biology.</title>
        <authorList>
            <person name="Wiegand S."/>
            <person name="Jogler M."/>
            <person name="Boedeker C."/>
            <person name="Pinto D."/>
            <person name="Vollmers J."/>
            <person name="Rivas-Marin E."/>
            <person name="Kohn T."/>
            <person name="Peeters S.H."/>
            <person name="Heuer A."/>
            <person name="Rast P."/>
            <person name="Oberbeckmann S."/>
            <person name="Bunk B."/>
            <person name="Jeske O."/>
            <person name="Meyerdierks A."/>
            <person name="Storesund J.E."/>
            <person name="Kallscheuer N."/>
            <person name="Luecker S."/>
            <person name="Lage O.M."/>
            <person name="Pohl T."/>
            <person name="Merkel B.J."/>
            <person name="Hornburger P."/>
            <person name="Mueller R.-W."/>
            <person name="Bruemmer F."/>
            <person name="Labrenz M."/>
            <person name="Spormann A.M."/>
            <person name="Op Den Camp H."/>
            <person name="Overmann J."/>
            <person name="Amann R."/>
            <person name="Jetten M.S.M."/>
            <person name="Mascher T."/>
            <person name="Medema M.H."/>
            <person name="Devos D.P."/>
            <person name="Kaster A.-K."/>
            <person name="Ovreas L."/>
            <person name="Rohde M."/>
            <person name="Galperin M.Y."/>
            <person name="Jogler C."/>
        </authorList>
    </citation>
    <scope>NUCLEOTIDE SEQUENCE [LARGE SCALE GENOMIC DNA]</scope>
    <source>
        <strain evidence="1 2">CA13</strain>
    </source>
</reference>
<dbReference type="EMBL" id="SJPJ01000001">
    <property type="protein sequence ID" value="TWT80643.1"/>
    <property type="molecule type" value="Genomic_DNA"/>
</dbReference>
<name>A0A5C5Z219_9BACT</name>
<keyword evidence="2" id="KW-1185">Reference proteome</keyword>
<comment type="caution">
    <text evidence="1">The sequence shown here is derived from an EMBL/GenBank/DDBJ whole genome shotgun (WGS) entry which is preliminary data.</text>
</comment>
<gene>
    <name evidence="1" type="ORF">CA13_20880</name>
</gene>
<dbReference type="Gene3D" id="2.20.28.30">
    <property type="entry name" value="RNA polymerase ii, chain L"/>
    <property type="match status" value="1"/>
</dbReference>
<protein>
    <recommendedName>
        <fullName evidence="3">Zinc ribbon domain protein</fullName>
    </recommendedName>
</protein>
<accession>A0A5C5Z219</accession>
<sequence>MIVKEFICQRCGHRFVVELLDRKDPDERDRLGSPVCCPKCRSQFVEVTGR</sequence>
<evidence type="ECO:0000313" key="2">
    <source>
        <dbReference type="Proteomes" id="UP000315010"/>
    </source>
</evidence>
<proteinExistence type="predicted"/>
<evidence type="ECO:0008006" key="3">
    <source>
        <dbReference type="Google" id="ProtNLM"/>
    </source>
</evidence>
<evidence type="ECO:0000313" key="1">
    <source>
        <dbReference type="EMBL" id="TWT80643.1"/>
    </source>
</evidence>